<feature type="domain" description="Reverse transcriptase Ty1/copia-type" evidence="1">
    <location>
        <begin position="6"/>
        <end position="64"/>
    </location>
</feature>
<dbReference type="PANTHER" id="PTHR11439">
    <property type="entry name" value="GAG-POL-RELATED RETROTRANSPOSON"/>
    <property type="match status" value="1"/>
</dbReference>
<protein>
    <submittedName>
        <fullName evidence="3">Uncharacterized protein LOC109130886</fullName>
    </submittedName>
</protein>
<dbReference type="Proteomes" id="UP000694864">
    <property type="component" value="Chromosome 19"/>
</dbReference>
<dbReference type="InterPro" id="IPR013103">
    <property type="entry name" value="RVT_2"/>
</dbReference>
<feature type="domain" description="Reverse transcriptase Ty1/copia-type" evidence="1">
    <location>
        <begin position="75"/>
        <end position="183"/>
    </location>
</feature>
<evidence type="ECO:0000259" key="1">
    <source>
        <dbReference type="Pfam" id="PF07727"/>
    </source>
</evidence>
<dbReference type="InterPro" id="IPR043502">
    <property type="entry name" value="DNA/RNA_pol_sf"/>
</dbReference>
<dbReference type="SUPFAM" id="SSF56672">
    <property type="entry name" value="DNA/RNA polymerases"/>
    <property type="match status" value="1"/>
</dbReference>
<reference evidence="3" key="2">
    <citation type="submission" date="2025-08" db="UniProtKB">
        <authorList>
            <consortium name="RefSeq"/>
        </authorList>
    </citation>
    <scope>IDENTIFICATION</scope>
    <source>
        <tissue evidence="3">Leaf</tissue>
    </source>
</reference>
<dbReference type="PANTHER" id="PTHR11439:SF494">
    <property type="entry name" value="CYSTEINE-RICH RLK (RECEPTOR-LIKE PROTEIN KINASE) 8"/>
    <property type="match status" value="1"/>
</dbReference>
<dbReference type="Pfam" id="PF07727">
    <property type="entry name" value="RVT_2"/>
    <property type="match status" value="2"/>
</dbReference>
<proteinExistence type="predicted"/>
<accession>A0ABM1RBY1</accession>
<evidence type="ECO:0000313" key="2">
    <source>
        <dbReference type="Proteomes" id="UP000694864"/>
    </source>
</evidence>
<keyword evidence="2" id="KW-1185">Reference proteome</keyword>
<dbReference type="RefSeq" id="XP_019096519.1">
    <property type="nucleotide sequence ID" value="XM_019240974.1"/>
</dbReference>
<dbReference type="CDD" id="cd09272">
    <property type="entry name" value="RNase_HI_RT_Ty1"/>
    <property type="match status" value="1"/>
</dbReference>
<sequence length="364" mass="41012">MVKYMNIRYKARLVAKGYTQEEGLLLAISAIYGFTLHQLDISNAFLNGDLDEEIYMKLPLGYASRKGDSLPPNAFSVTLLGLGFVQSQYDHTCFLKITTDVFLCVLVYVDDIVIATNNDAAANCLKNELKSCFKLRDLGPLKYFLGLEIARYDAGIYVGQCKYALDLLDETGLLGCKPVASPIDPGVKLCHDSGGDFVDAKFYRRFIGRLMYLQITRHDITFAVNKLSTICLGLFYSSKAELQIQAFADADYNSCVDTRRSTSGFCMFLGTSLISWKSKKQKVVSKSSAESEYRALSVATDELMWLTKFFKELQIPLHKPTLLFCDNEAAIHIANKFVFHERTKHIESYCHSVRERLIAGLFKL</sequence>
<reference evidence="2" key="1">
    <citation type="journal article" date="2014" name="Nat. Commun.">
        <title>The emerging biofuel crop Camelina sativa retains a highly undifferentiated hexaploid genome structure.</title>
        <authorList>
            <person name="Kagale S."/>
            <person name="Koh C."/>
            <person name="Nixon J."/>
            <person name="Bollina V."/>
            <person name="Clarke W.E."/>
            <person name="Tuteja R."/>
            <person name="Spillane C."/>
            <person name="Robinson S.J."/>
            <person name="Links M.G."/>
            <person name="Clarke C."/>
            <person name="Higgins E.E."/>
            <person name="Huebert T."/>
            <person name="Sharpe A.G."/>
            <person name="Parkin I.A."/>
        </authorList>
    </citation>
    <scope>NUCLEOTIDE SEQUENCE [LARGE SCALE GENOMIC DNA]</scope>
    <source>
        <strain evidence="2">cv. DH55</strain>
    </source>
</reference>
<name>A0ABM1RBY1_CAMSA</name>
<dbReference type="GeneID" id="109130886"/>
<gene>
    <name evidence="3" type="primary">LOC109130886</name>
</gene>
<organism evidence="2 3">
    <name type="scientific">Camelina sativa</name>
    <name type="common">False flax</name>
    <name type="synonym">Myagrum sativum</name>
    <dbReference type="NCBI Taxonomy" id="90675"/>
    <lineage>
        <taxon>Eukaryota</taxon>
        <taxon>Viridiplantae</taxon>
        <taxon>Streptophyta</taxon>
        <taxon>Embryophyta</taxon>
        <taxon>Tracheophyta</taxon>
        <taxon>Spermatophyta</taxon>
        <taxon>Magnoliopsida</taxon>
        <taxon>eudicotyledons</taxon>
        <taxon>Gunneridae</taxon>
        <taxon>Pentapetalae</taxon>
        <taxon>rosids</taxon>
        <taxon>malvids</taxon>
        <taxon>Brassicales</taxon>
        <taxon>Brassicaceae</taxon>
        <taxon>Camelineae</taxon>
        <taxon>Camelina</taxon>
    </lineage>
</organism>
<evidence type="ECO:0000313" key="3">
    <source>
        <dbReference type="RefSeq" id="XP_019096519.1"/>
    </source>
</evidence>